<dbReference type="InterPro" id="IPR020929">
    <property type="entry name" value="Ribosomal_uL5_CS"/>
</dbReference>
<dbReference type="PANTHER" id="PTHR11994">
    <property type="entry name" value="60S RIBOSOMAL PROTEIN L11-RELATED"/>
    <property type="match status" value="1"/>
</dbReference>
<geneLocation type="chloroplast" evidence="9"/>
<dbReference type="GO" id="GO:0006412">
    <property type="term" value="P:translation"/>
    <property type="evidence" value="ECO:0007669"/>
    <property type="project" value="UniProtKB-UniRule"/>
</dbReference>
<evidence type="ECO:0000256" key="3">
    <source>
        <dbReference type="ARBA" id="ARBA00023274"/>
    </source>
</evidence>
<dbReference type="GO" id="GO:0005840">
    <property type="term" value="C:ribosome"/>
    <property type="evidence" value="ECO:0007669"/>
    <property type="project" value="UniProtKB-KW"/>
</dbReference>
<reference evidence="9" key="1">
    <citation type="submission" date="2016-03" db="EMBL/GenBank/DDBJ databases">
        <title>Complete plastid genome of Kappaphycus alvarezii.</title>
        <authorList>
            <person name="Zhang L."/>
            <person name="Liu T."/>
            <person name="Liu N."/>
        </authorList>
    </citation>
    <scope>NUCLEOTIDE SEQUENCE</scope>
</reference>
<dbReference type="InterPro" id="IPR031309">
    <property type="entry name" value="Ribosomal_uL5_C"/>
</dbReference>
<comment type="subcellular location">
    <subcellularLocation>
        <location evidence="5">Plastid</location>
        <location evidence="5">Chloroplast</location>
    </subcellularLocation>
</comment>
<dbReference type="InterPro" id="IPR031310">
    <property type="entry name" value="Ribosomal_uL5_N"/>
</dbReference>
<evidence type="ECO:0000259" key="7">
    <source>
        <dbReference type="Pfam" id="PF00281"/>
    </source>
</evidence>
<evidence type="ECO:0000256" key="2">
    <source>
        <dbReference type="ARBA" id="ARBA00022980"/>
    </source>
</evidence>
<evidence type="ECO:0000256" key="5">
    <source>
        <dbReference type="HAMAP-Rule" id="MF_01333"/>
    </source>
</evidence>
<gene>
    <name evidence="5 9" type="primary">rpl5</name>
    <name evidence="9" type="ORF">mogbl105</name>
</gene>
<comment type="similarity">
    <text evidence="1 5 6">Belongs to the universal ribosomal protein uL5 family.</text>
</comment>
<dbReference type="InterPro" id="IPR020930">
    <property type="entry name" value="Ribosomal_uL5_bac-type"/>
</dbReference>
<dbReference type="InterPro" id="IPR002132">
    <property type="entry name" value="Ribosomal_uL5"/>
</dbReference>
<proteinExistence type="inferred from homology"/>
<dbReference type="PROSITE" id="PS00358">
    <property type="entry name" value="RIBOSOMAL_L5"/>
    <property type="match status" value="1"/>
</dbReference>
<comment type="function">
    <text evidence="5">Binds 5S rRNA, forms part of the central protuberance of the 50S subunit.</text>
</comment>
<name>A0A2H4FQB8_9FLOR</name>
<feature type="domain" description="Large ribosomal subunit protein uL5 N-terminal" evidence="7">
    <location>
        <begin position="25"/>
        <end position="81"/>
    </location>
</feature>
<keyword evidence="5" id="KW-0694">RNA-binding</keyword>
<evidence type="ECO:0000313" key="9">
    <source>
        <dbReference type="EMBL" id="AOV83693.1"/>
    </source>
</evidence>
<accession>A0A2H4FQB8</accession>
<dbReference type="PIRSF" id="PIRSF002161">
    <property type="entry name" value="Ribosomal_L5"/>
    <property type="match status" value="1"/>
</dbReference>
<dbReference type="GO" id="GO:0009507">
    <property type="term" value="C:chloroplast"/>
    <property type="evidence" value="ECO:0007669"/>
    <property type="project" value="UniProtKB-SubCell"/>
</dbReference>
<dbReference type="EMBL" id="KU892652">
    <property type="protein sequence ID" value="AOV83693.1"/>
    <property type="molecule type" value="Genomic_DNA"/>
</dbReference>
<protein>
    <recommendedName>
        <fullName evidence="4 5">Large ribosomal subunit protein uL5c</fullName>
    </recommendedName>
</protein>
<dbReference type="Pfam" id="PF00281">
    <property type="entry name" value="Ribosomal_L5"/>
    <property type="match status" value="1"/>
</dbReference>
<keyword evidence="3 5" id="KW-0687">Ribonucleoprotein</keyword>
<keyword evidence="9" id="KW-0150">Chloroplast</keyword>
<keyword evidence="9" id="KW-0934">Plastid</keyword>
<evidence type="ECO:0000259" key="8">
    <source>
        <dbReference type="Pfam" id="PF00673"/>
    </source>
</evidence>
<dbReference type="GO" id="GO:0003735">
    <property type="term" value="F:structural constituent of ribosome"/>
    <property type="evidence" value="ECO:0007669"/>
    <property type="project" value="InterPro"/>
</dbReference>
<dbReference type="InterPro" id="IPR022803">
    <property type="entry name" value="Ribosomal_uL5_dom_sf"/>
</dbReference>
<sequence length="188" mass="21624">MENSLKEIYYNKICPELTKTFNYTNVHRIPKLVKITINRGLGEAAQNSKIIEYNIKELTLITGQKPVITRAKKSIAGFKIRENIPLGITVTLRKNKMYDFLNKLINLSLPRIRDFRGISTEQFDGRGNYNLGIKEQLIFPEIEYDSIDKIRGLNITIVTTAENDQESLALLKGFGMPFHKSKQEYIGR</sequence>
<dbReference type="HAMAP" id="MF_01333_B">
    <property type="entry name" value="Ribosomal_uL5_B"/>
    <property type="match status" value="1"/>
</dbReference>
<dbReference type="NCBIfam" id="NF000585">
    <property type="entry name" value="PRK00010.1"/>
    <property type="match status" value="1"/>
</dbReference>
<dbReference type="GO" id="GO:0019843">
    <property type="term" value="F:rRNA binding"/>
    <property type="evidence" value="ECO:0007669"/>
    <property type="project" value="UniProtKB-UniRule"/>
</dbReference>
<evidence type="ECO:0000256" key="4">
    <source>
        <dbReference type="ARBA" id="ARBA00035210"/>
    </source>
</evidence>
<keyword evidence="5" id="KW-0699">rRNA-binding</keyword>
<dbReference type="SUPFAM" id="SSF55282">
    <property type="entry name" value="RL5-like"/>
    <property type="match status" value="1"/>
</dbReference>
<dbReference type="FunFam" id="3.30.1440.10:FF:000001">
    <property type="entry name" value="50S ribosomal protein L5"/>
    <property type="match status" value="1"/>
</dbReference>
<dbReference type="GO" id="GO:1990904">
    <property type="term" value="C:ribonucleoprotein complex"/>
    <property type="evidence" value="ECO:0007669"/>
    <property type="project" value="UniProtKB-KW"/>
</dbReference>
<dbReference type="Gene3D" id="3.30.1440.10">
    <property type="match status" value="1"/>
</dbReference>
<organism evidence="9">
    <name type="scientific">Kappaphycus alvarezii</name>
    <dbReference type="NCBI Taxonomy" id="38544"/>
    <lineage>
        <taxon>Eukaryota</taxon>
        <taxon>Rhodophyta</taxon>
        <taxon>Florideophyceae</taxon>
        <taxon>Rhodymeniophycidae</taxon>
        <taxon>Gigartinales</taxon>
        <taxon>Solieriaceae</taxon>
        <taxon>Kappaphycus</taxon>
    </lineage>
</organism>
<feature type="domain" description="Large ribosomal subunit protein uL5 C-terminal" evidence="8">
    <location>
        <begin position="85"/>
        <end position="178"/>
    </location>
</feature>
<evidence type="ECO:0000256" key="6">
    <source>
        <dbReference type="RuleBase" id="RU003930"/>
    </source>
</evidence>
<keyword evidence="2 5" id="KW-0689">Ribosomal protein</keyword>
<dbReference type="AlphaFoldDB" id="A0A2H4FQB8"/>
<dbReference type="Pfam" id="PF00673">
    <property type="entry name" value="Ribosomal_L5_C"/>
    <property type="match status" value="1"/>
</dbReference>
<comment type="subunit">
    <text evidence="5">Part of the 50S ribosomal subunit; contacts the 5S rRNA.</text>
</comment>
<evidence type="ECO:0000256" key="1">
    <source>
        <dbReference type="ARBA" id="ARBA00008553"/>
    </source>
</evidence>